<dbReference type="EC" id="2.7.13.3" evidence="3"/>
<evidence type="ECO:0000259" key="13">
    <source>
        <dbReference type="PROSITE" id="PS50112"/>
    </source>
</evidence>
<evidence type="ECO:0000256" key="4">
    <source>
        <dbReference type="ARBA" id="ARBA00022553"/>
    </source>
</evidence>
<evidence type="ECO:0000259" key="12">
    <source>
        <dbReference type="PROSITE" id="PS50110"/>
    </source>
</evidence>
<feature type="modified residue" description="4-aspartylphosphate" evidence="9">
    <location>
        <position position="790"/>
    </location>
</feature>
<evidence type="ECO:0000256" key="1">
    <source>
        <dbReference type="ARBA" id="ARBA00000085"/>
    </source>
</evidence>
<dbReference type="InterPro" id="IPR003594">
    <property type="entry name" value="HATPase_dom"/>
</dbReference>
<comment type="subcellular location">
    <subcellularLocation>
        <location evidence="2">Cell inner membrane</location>
        <topology evidence="2">Multi-pass membrane protein</topology>
    </subcellularLocation>
</comment>
<dbReference type="CDD" id="cd00082">
    <property type="entry name" value="HisKA"/>
    <property type="match status" value="1"/>
</dbReference>
<dbReference type="SUPFAM" id="SSF47384">
    <property type="entry name" value="Homodimeric domain of signal transducing histidine kinase"/>
    <property type="match status" value="1"/>
</dbReference>
<dbReference type="InterPro" id="IPR035965">
    <property type="entry name" value="PAS-like_dom_sf"/>
</dbReference>
<dbReference type="EMBL" id="FZOT01000002">
    <property type="protein sequence ID" value="SNS31795.1"/>
    <property type="molecule type" value="Genomic_DNA"/>
</dbReference>
<keyword evidence="4 9" id="KW-0597">Phosphoprotein</keyword>
<dbReference type="InterPro" id="IPR036097">
    <property type="entry name" value="HisK_dim/P_sf"/>
</dbReference>
<accession>A0A239DH32</accession>
<gene>
    <name evidence="15" type="ORF">SAMN06265795_102187</name>
</gene>
<dbReference type="Gene3D" id="3.30.450.40">
    <property type="match status" value="2"/>
</dbReference>
<dbReference type="SMART" id="SM00387">
    <property type="entry name" value="HATPase_c"/>
    <property type="match status" value="1"/>
</dbReference>
<dbReference type="PROSITE" id="PS50113">
    <property type="entry name" value="PAC"/>
    <property type="match status" value="1"/>
</dbReference>
<keyword evidence="16" id="KW-1185">Reference proteome</keyword>
<keyword evidence="8" id="KW-0472">Membrane</keyword>
<evidence type="ECO:0000256" key="10">
    <source>
        <dbReference type="SAM" id="Coils"/>
    </source>
</evidence>
<dbReference type="Gene3D" id="3.30.450.20">
    <property type="entry name" value="PAS domain"/>
    <property type="match status" value="1"/>
</dbReference>
<dbReference type="InterPro" id="IPR003661">
    <property type="entry name" value="HisK_dim/P_dom"/>
</dbReference>
<keyword evidence="7" id="KW-0902">Two-component regulatory system</keyword>
<dbReference type="PROSITE" id="PS50110">
    <property type="entry name" value="RESPONSE_REGULATORY"/>
    <property type="match status" value="1"/>
</dbReference>
<dbReference type="Gene3D" id="1.10.287.130">
    <property type="match status" value="1"/>
</dbReference>
<dbReference type="SUPFAM" id="SSF52172">
    <property type="entry name" value="CheY-like"/>
    <property type="match status" value="1"/>
</dbReference>
<dbReference type="CDD" id="cd17580">
    <property type="entry name" value="REC_2_DhkD-like"/>
    <property type="match status" value="1"/>
</dbReference>
<dbReference type="GO" id="GO:0005886">
    <property type="term" value="C:plasma membrane"/>
    <property type="evidence" value="ECO:0007669"/>
    <property type="project" value="UniProtKB-SubCell"/>
</dbReference>
<dbReference type="CDD" id="cd00075">
    <property type="entry name" value="HATPase"/>
    <property type="match status" value="1"/>
</dbReference>
<dbReference type="InterPro" id="IPR005467">
    <property type="entry name" value="His_kinase_dom"/>
</dbReference>
<dbReference type="Pfam" id="PF13426">
    <property type="entry name" value="PAS_9"/>
    <property type="match status" value="1"/>
</dbReference>
<dbReference type="SMART" id="SM00448">
    <property type="entry name" value="REC"/>
    <property type="match status" value="1"/>
</dbReference>
<dbReference type="SMART" id="SM00388">
    <property type="entry name" value="HisKA"/>
    <property type="match status" value="1"/>
</dbReference>
<dbReference type="InterPro" id="IPR000700">
    <property type="entry name" value="PAS-assoc_C"/>
</dbReference>
<keyword evidence="6" id="KW-0418">Kinase</keyword>
<dbReference type="PANTHER" id="PTHR43547:SF2">
    <property type="entry name" value="HYBRID SIGNAL TRANSDUCTION HISTIDINE KINASE C"/>
    <property type="match status" value="1"/>
</dbReference>
<dbReference type="GO" id="GO:0000155">
    <property type="term" value="F:phosphorelay sensor kinase activity"/>
    <property type="evidence" value="ECO:0007669"/>
    <property type="project" value="InterPro"/>
</dbReference>
<dbReference type="InterPro" id="IPR004358">
    <property type="entry name" value="Sig_transdc_His_kin-like_C"/>
</dbReference>
<dbReference type="NCBIfam" id="TIGR00229">
    <property type="entry name" value="sensory_box"/>
    <property type="match status" value="1"/>
</dbReference>
<evidence type="ECO:0000313" key="16">
    <source>
        <dbReference type="Proteomes" id="UP000198284"/>
    </source>
</evidence>
<dbReference type="Pfam" id="PF13185">
    <property type="entry name" value="GAF_2"/>
    <property type="match status" value="1"/>
</dbReference>
<feature type="domain" description="PAC" evidence="14">
    <location>
        <begin position="63"/>
        <end position="114"/>
    </location>
</feature>
<dbReference type="FunFam" id="1.10.287.130:FF:000001">
    <property type="entry name" value="Two-component sensor histidine kinase"/>
    <property type="match status" value="1"/>
</dbReference>
<dbReference type="InterPro" id="IPR036890">
    <property type="entry name" value="HATPase_C_sf"/>
</dbReference>
<dbReference type="FunFam" id="3.30.565.10:FF:000006">
    <property type="entry name" value="Sensor histidine kinase WalK"/>
    <property type="match status" value="1"/>
</dbReference>
<dbReference type="SUPFAM" id="SSF55781">
    <property type="entry name" value="GAF domain-like"/>
    <property type="match status" value="2"/>
</dbReference>
<protein>
    <recommendedName>
        <fullName evidence="3">histidine kinase</fullName>
        <ecNumber evidence="3">2.7.13.3</ecNumber>
    </recommendedName>
</protein>
<reference evidence="15 16" key="1">
    <citation type="submission" date="2017-06" db="EMBL/GenBank/DDBJ databases">
        <authorList>
            <person name="Kim H.J."/>
            <person name="Triplett B.A."/>
        </authorList>
    </citation>
    <scope>NUCLEOTIDE SEQUENCE [LARGE SCALE GENOMIC DNA]</scope>
    <source>
        <strain evidence="15 16">U15</strain>
    </source>
</reference>
<comment type="catalytic activity">
    <reaction evidence="1">
        <text>ATP + protein L-histidine = ADP + protein N-phospho-L-histidine.</text>
        <dbReference type="EC" id="2.7.13.3"/>
    </reaction>
</comment>
<dbReference type="PROSITE" id="PS50112">
    <property type="entry name" value="PAS"/>
    <property type="match status" value="1"/>
</dbReference>
<dbReference type="AlphaFoldDB" id="A0A239DH32"/>
<dbReference type="Proteomes" id="UP000198284">
    <property type="component" value="Unassembled WGS sequence"/>
</dbReference>
<dbReference type="CDD" id="cd00130">
    <property type="entry name" value="PAS"/>
    <property type="match status" value="1"/>
</dbReference>
<dbReference type="InterPro" id="IPR003018">
    <property type="entry name" value="GAF"/>
</dbReference>
<evidence type="ECO:0000259" key="14">
    <source>
        <dbReference type="PROSITE" id="PS50113"/>
    </source>
</evidence>
<evidence type="ECO:0000256" key="5">
    <source>
        <dbReference type="ARBA" id="ARBA00022679"/>
    </source>
</evidence>
<dbReference type="PRINTS" id="PR00344">
    <property type="entry name" value="BCTRLSENSOR"/>
</dbReference>
<dbReference type="SUPFAM" id="SSF55785">
    <property type="entry name" value="PYP-like sensor domain (PAS domain)"/>
    <property type="match status" value="1"/>
</dbReference>
<proteinExistence type="predicted"/>
<dbReference type="Pfam" id="PF01590">
    <property type="entry name" value="GAF"/>
    <property type="match status" value="1"/>
</dbReference>
<evidence type="ECO:0000256" key="6">
    <source>
        <dbReference type="ARBA" id="ARBA00022777"/>
    </source>
</evidence>
<keyword evidence="10" id="KW-0175">Coiled coil</keyword>
<dbReference type="Gene3D" id="3.30.565.10">
    <property type="entry name" value="Histidine kinase-like ATPase, C-terminal domain"/>
    <property type="match status" value="1"/>
</dbReference>
<organism evidence="15 16">
    <name type="scientific">Noviherbaspirillum humi</name>
    <dbReference type="NCBI Taxonomy" id="1688639"/>
    <lineage>
        <taxon>Bacteria</taxon>
        <taxon>Pseudomonadati</taxon>
        <taxon>Pseudomonadota</taxon>
        <taxon>Betaproteobacteria</taxon>
        <taxon>Burkholderiales</taxon>
        <taxon>Oxalobacteraceae</taxon>
        <taxon>Noviherbaspirillum</taxon>
    </lineage>
</organism>
<keyword evidence="5" id="KW-0808">Transferase</keyword>
<feature type="domain" description="PAS" evidence="13">
    <location>
        <begin position="1"/>
        <end position="59"/>
    </location>
</feature>
<dbReference type="PROSITE" id="PS50109">
    <property type="entry name" value="HIS_KIN"/>
    <property type="match status" value="1"/>
</dbReference>
<feature type="coiled-coil region" evidence="10">
    <location>
        <begin position="453"/>
        <end position="480"/>
    </location>
</feature>
<feature type="domain" description="Histidine kinase" evidence="11">
    <location>
        <begin position="494"/>
        <end position="712"/>
    </location>
</feature>
<dbReference type="InterPro" id="IPR000014">
    <property type="entry name" value="PAS"/>
</dbReference>
<evidence type="ECO:0000256" key="8">
    <source>
        <dbReference type="ARBA" id="ARBA00023136"/>
    </source>
</evidence>
<dbReference type="Pfam" id="PF00512">
    <property type="entry name" value="HisKA"/>
    <property type="match status" value="1"/>
</dbReference>
<dbReference type="SUPFAM" id="SSF55874">
    <property type="entry name" value="ATPase domain of HSP90 chaperone/DNA topoisomerase II/histidine kinase"/>
    <property type="match status" value="1"/>
</dbReference>
<dbReference type="Pfam" id="PF02518">
    <property type="entry name" value="HATPase_c"/>
    <property type="match status" value="1"/>
</dbReference>
<dbReference type="SMART" id="SM00065">
    <property type="entry name" value="GAF"/>
    <property type="match status" value="2"/>
</dbReference>
<evidence type="ECO:0000256" key="3">
    <source>
        <dbReference type="ARBA" id="ARBA00012438"/>
    </source>
</evidence>
<dbReference type="Gene3D" id="3.40.50.2300">
    <property type="match status" value="1"/>
</dbReference>
<dbReference type="PANTHER" id="PTHR43547">
    <property type="entry name" value="TWO-COMPONENT HISTIDINE KINASE"/>
    <property type="match status" value="1"/>
</dbReference>
<evidence type="ECO:0000256" key="7">
    <source>
        <dbReference type="ARBA" id="ARBA00023012"/>
    </source>
</evidence>
<evidence type="ECO:0000313" key="15">
    <source>
        <dbReference type="EMBL" id="SNS31795.1"/>
    </source>
</evidence>
<feature type="domain" description="Response regulatory" evidence="12">
    <location>
        <begin position="741"/>
        <end position="857"/>
    </location>
</feature>
<dbReference type="Pfam" id="PF00072">
    <property type="entry name" value="Response_reg"/>
    <property type="match status" value="1"/>
</dbReference>
<evidence type="ECO:0000259" key="11">
    <source>
        <dbReference type="PROSITE" id="PS50109"/>
    </source>
</evidence>
<evidence type="ECO:0000256" key="9">
    <source>
        <dbReference type="PROSITE-ProRule" id="PRU00169"/>
    </source>
</evidence>
<name>A0A239DH32_9BURK</name>
<evidence type="ECO:0000256" key="2">
    <source>
        <dbReference type="ARBA" id="ARBA00004429"/>
    </source>
</evidence>
<dbReference type="InterPro" id="IPR001789">
    <property type="entry name" value="Sig_transdc_resp-reg_receiver"/>
</dbReference>
<dbReference type="InterPro" id="IPR011006">
    <property type="entry name" value="CheY-like_superfamily"/>
</dbReference>
<dbReference type="InterPro" id="IPR029016">
    <property type="entry name" value="GAF-like_dom_sf"/>
</dbReference>
<sequence>MMDEHGYCIYANRAWLQMTGYTAAEIGSMPLHDLVHHHYPDGRPYPMNECPIDRALPENFEVRAHEDLFFRKDGSTFSVMCAASPIFKHGRPIATAIEIRDITEKMRIDDELRRVSERQAFQLKMAESLRALAKPNEVMKAASRLIGEHFGVGRVGYGEIDPAEKTVSVHDDWTNGAMASLAGESRPLESFGPTIINELRSGRTLRLDDMAEDQRSAPYAAGYASIGVCSMLAVPLIEDHRLTAILYLHESTQRPWTDEEITLVEDVARRTWEAVKRARAEEDLRDETRILELLNQTGQIVASTLDMQTLVQSITDTATQLSGAQFGAFFYSTKDEQGDVMSLFTLSGAPREAFERFGHPRATPLFGPTFNGQPPIRSDDVTKDARYGKWEPHYGMPPRHPPVRSYLAVPVVSRSGEAIGGLFFGHSSIGVFSERTERLIVAVAAQASVAIDNARLYEQAQRAAEERENLLHRERSARSEAERLSRMKDEFLAMLAHELRNPLAPISSAAELLNMLYASEPRVHQTSTIIRRQVAHMTRLVDDLLDVSRVTRDLVTLHKKTLDFRDVITSALSQAQPLIDEKRHRVTLQLPHVPIYVHGDETRLVQTVANILNNAAKYTPEAGNIVLQLDATPSQLQLHIKDNGTGIASELLPDVFELFTQGTRTLARSQGGLGLGLALVKKLVELHGGGVSAYSAGTGQGSEFTIVLPLAASMADESHITDLTNNVGRQDAQDTHAAALHLTVIDDNMDAANGLASLLRAIGHRVSVHYTAQAALRQAVVETSQVFLVDIGLPDMDGYELARHLRALPQVAHSTLIAVTGYGQAQDRERSQAAGFSHHLVKPVDMVALAAILGEVSITTANKPISVIEK</sequence>